<name>A0A7X0U8S1_9BURK</name>
<evidence type="ECO:0000259" key="12">
    <source>
        <dbReference type="Pfam" id="PF13609"/>
    </source>
</evidence>
<organism evidence="13 14">
    <name type="scientific">Acidovorax soli</name>
    <dbReference type="NCBI Taxonomy" id="592050"/>
    <lineage>
        <taxon>Bacteria</taxon>
        <taxon>Pseudomonadati</taxon>
        <taxon>Pseudomonadota</taxon>
        <taxon>Betaproteobacteria</taxon>
        <taxon>Burkholderiales</taxon>
        <taxon>Comamonadaceae</taxon>
        <taxon>Acidovorax</taxon>
    </lineage>
</organism>
<comment type="subcellular location">
    <subcellularLocation>
        <location evidence="1">Cell outer membrane</location>
        <topology evidence="1">Multi-pass membrane protein</topology>
    </subcellularLocation>
</comment>
<keyword evidence="9" id="KW-0472">Membrane</keyword>
<evidence type="ECO:0000313" key="13">
    <source>
        <dbReference type="EMBL" id="MBB6559441.1"/>
    </source>
</evidence>
<keyword evidence="4" id="KW-1134">Transmembrane beta strand</keyword>
<evidence type="ECO:0000256" key="5">
    <source>
        <dbReference type="ARBA" id="ARBA00022692"/>
    </source>
</evidence>
<dbReference type="SUPFAM" id="SSF56935">
    <property type="entry name" value="Porins"/>
    <property type="match status" value="1"/>
</dbReference>
<sequence>MKTNLLALSLGSALLCAGAAAQAQSSVQLMGLTDVFVGSMRNAGDAGRATVLNSGGMTTSWFGVKGTEDLGGGLKANFALTSFIKVDTGVQGRFVNDTFFSRDANVGLSGGFGTLTVGRGLAPNFLPSILSNPMGDSFTFAPLILHMNVPLFNGTGWTATTPSDTGWSNEIIYSTPSMGGLTVNAHYQIGEIAGDNGKKNLGLNALYFNGPLTLTGFYERDQISNPAVPNTYLGTTKSDWMLGGAYDFTVVKAFASYGQAKADNTTNKAKTAQLGVSVPVFGTGKVLASWAQTEMSATDVSRKTFTLGYDHFLSKRTDVYAMLMNDRITARTTGNSFGLGVRHRF</sequence>
<dbReference type="AlphaFoldDB" id="A0A7X0U8S1"/>
<keyword evidence="14" id="KW-1185">Reference proteome</keyword>
<evidence type="ECO:0000256" key="2">
    <source>
        <dbReference type="ARBA" id="ARBA00011233"/>
    </source>
</evidence>
<reference evidence="13 14" key="1">
    <citation type="submission" date="2020-08" db="EMBL/GenBank/DDBJ databases">
        <title>Functional genomics of gut bacteria from endangered species of beetles.</title>
        <authorList>
            <person name="Carlos-Shanley C."/>
        </authorList>
    </citation>
    <scope>NUCLEOTIDE SEQUENCE [LARGE SCALE GENOMIC DNA]</scope>
    <source>
        <strain evidence="13 14">S00198</strain>
    </source>
</reference>
<dbReference type="PANTHER" id="PTHR34501">
    <property type="entry name" value="PROTEIN YDDL-RELATED"/>
    <property type="match status" value="1"/>
</dbReference>
<evidence type="ECO:0000256" key="1">
    <source>
        <dbReference type="ARBA" id="ARBA00004571"/>
    </source>
</evidence>
<keyword evidence="5" id="KW-0812">Transmembrane</keyword>
<evidence type="ECO:0000256" key="3">
    <source>
        <dbReference type="ARBA" id="ARBA00022448"/>
    </source>
</evidence>
<evidence type="ECO:0000256" key="6">
    <source>
        <dbReference type="ARBA" id="ARBA00022729"/>
    </source>
</evidence>
<dbReference type="Gene3D" id="2.40.160.10">
    <property type="entry name" value="Porin"/>
    <property type="match status" value="1"/>
</dbReference>
<dbReference type="PANTHER" id="PTHR34501:SF9">
    <property type="entry name" value="MAJOR OUTER MEMBRANE PROTEIN P.IA"/>
    <property type="match status" value="1"/>
</dbReference>
<comment type="subunit">
    <text evidence="2">Homotrimer.</text>
</comment>
<keyword evidence="6 11" id="KW-0732">Signal</keyword>
<dbReference type="EMBL" id="JACHLK010000003">
    <property type="protein sequence ID" value="MBB6559441.1"/>
    <property type="molecule type" value="Genomic_DNA"/>
</dbReference>
<dbReference type="InterPro" id="IPR050298">
    <property type="entry name" value="Gram-neg_bact_OMP"/>
</dbReference>
<evidence type="ECO:0000256" key="10">
    <source>
        <dbReference type="ARBA" id="ARBA00023237"/>
    </source>
</evidence>
<keyword evidence="10" id="KW-0998">Cell outer membrane</keyword>
<proteinExistence type="predicted"/>
<keyword evidence="7" id="KW-0406">Ion transport</keyword>
<dbReference type="InterPro" id="IPR023614">
    <property type="entry name" value="Porin_dom_sf"/>
</dbReference>
<feature type="chain" id="PRO_5031188596" evidence="11">
    <location>
        <begin position="24"/>
        <end position="345"/>
    </location>
</feature>
<dbReference type="Pfam" id="PF13609">
    <property type="entry name" value="Porin_4"/>
    <property type="match status" value="1"/>
</dbReference>
<keyword evidence="8" id="KW-0626">Porin</keyword>
<gene>
    <name evidence="13" type="ORF">HNP48_002108</name>
</gene>
<feature type="domain" description="Porin" evidence="12">
    <location>
        <begin position="12"/>
        <end position="327"/>
    </location>
</feature>
<comment type="caution">
    <text evidence="13">The sequence shown here is derived from an EMBL/GenBank/DDBJ whole genome shotgun (WGS) entry which is preliminary data.</text>
</comment>
<dbReference type="Proteomes" id="UP000575083">
    <property type="component" value="Unassembled WGS sequence"/>
</dbReference>
<dbReference type="CDD" id="cd00342">
    <property type="entry name" value="gram_neg_porins"/>
    <property type="match status" value="1"/>
</dbReference>
<dbReference type="InterPro" id="IPR033900">
    <property type="entry name" value="Gram_neg_porin_domain"/>
</dbReference>
<dbReference type="GO" id="GO:0006811">
    <property type="term" value="P:monoatomic ion transport"/>
    <property type="evidence" value="ECO:0007669"/>
    <property type="project" value="UniProtKB-KW"/>
</dbReference>
<feature type="signal peptide" evidence="11">
    <location>
        <begin position="1"/>
        <end position="23"/>
    </location>
</feature>
<protein>
    <submittedName>
        <fullName evidence="13">Putative porin</fullName>
    </submittedName>
</protein>
<dbReference type="RefSeq" id="WP_184856851.1">
    <property type="nucleotide sequence ID" value="NZ_JACHLK010000003.1"/>
</dbReference>
<evidence type="ECO:0000256" key="9">
    <source>
        <dbReference type="ARBA" id="ARBA00023136"/>
    </source>
</evidence>
<keyword evidence="3" id="KW-0813">Transport</keyword>
<dbReference type="GO" id="GO:0015288">
    <property type="term" value="F:porin activity"/>
    <property type="evidence" value="ECO:0007669"/>
    <property type="project" value="UniProtKB-KW"/>
</dbReference>
<evidence type="ECO:0000256" key="8">
    <source>
        <dbReference type="ARBA" id="ARBA00023114"/>
    </source>
</evidence>
<accession>A0A7X0U8S1</accession>
<evidence type="ECO:0000256" key="7">
    <source>
        <dbReference type="ARBA" id="ARBA00023065"/>
    </source>
</evidence>
<dbReference type="GO" id="GO:0046930">
    <property type="term" value="C:pore complex"/>
    <property type="evidence" value="ECO:0007669"/>
    <property type="project" value="UniProtKB-KW"/>
</dbReference>
<evidence type="ECO:0000313" key="14">
    <source>
        <dbReference type="Proteomes" id="UP000575083"/>
    </source>
</evidence>
<evidence type="ECO:0000256" key="11">
    <source>
        <dbReference type="SAM" id="SignalP"/>
    </source>
</evidence>
<dbReference type="GO" id="GO:0009279">
    <property type="term" value="C:cell outer membrane"/>
    <property type="evidence" value="ECO:0007669"/>
    <property type="project" value="UniProtKB-SubCell"/>
</dbReference>
<evidence type="ECO:0000256" key="4">
    <source>
        <dbReference type="ARBA" id="ARBA00022452"/>
    </source>
</evidence>